<evidence type="ECO:0000256" key="2">
    <source>
        <dbReference type="SAM" id="MobiDB-lite"/>
    </source>
</evidence>
<name>A0AB34J0W5_PRYPA</name>
<feature type="region of interest" description="Disordered" evidence="2">
    <location>
        <begin position="1014"/>
        <end position="1054"/>
    </location>
</feature>
<proteinExistence type="predicted"/>
<dbReference type="Proteomes" id="UP001515480">
    <property type="component" value="Unassembled WGS sequence"/>
</dbReference>
<feature type="region of interest" description="Disordered" evidence="2">
    <location>
        <begin position="399"/>
        <end position="429"/>
    </location>
</feature>
<organism evidence="3 4">
    <name type="scientific">Prymnesium parvum</name>
    <name type="common">Toxic golden alga</name>
    <dbReference type="NCBI Taxonomy" id="97485"/>
    <lineage>
        <taxon>Eukaryota</taxon>
        <taxon>Haptista</taxon>
        <taxon>Haptophyta</taxon>
        <taxon>Prymnesiophyceae</taxon>
        <taxon>Prymnesiales</taxon>
        <taxon>Prymnesiaceae</taxon>
        <taxon>Prymnesium</taxon>
    </lineage>
</organism>
<keyword evidence="1" id="KW-0175">Coiled coil</keyword>
<accession>A0AB34J0W5</accession>
<evidence type="ECO:0000313" key="3">
    <source>
        <dbReference type="EMBL" id="KAL1511318.1"/>
    </source>
</evidence>
<feature type="region of interest" description="Disordered" evidence="2">
    <location>
        <begin position="1177"/>
        <end position="1208"/>
    </location>
</feature>
<feature type="compositionally biased region" description="Basic and acidic residues" evidence="2">
    <location>
        <begin position="644"/>
        <end position="661"/>
    </location>
</feature>
<keyword evidence="4" id="KW-1185">Reference proteome</keyword>
<feature type="region of interest" description="Disordered" evidence="2">
    <location>
        <begin position="25"/>
        <end position="45"/>
    </location>
</feature>
<evidence type="ECO:0000256" key="1">
    <source>
        <dbReference type="SAM" id="Coils"/>
    </source>
</evidence>
<feature type="compositionally biased region" description="Basic residues" evidence="2">
    <location>
        <begin position="419"/>
        <end position="429"/>
    </location>
</feature>
<protein>
    <submittedName>
        <fullName evidence="3">Uncharacterized protein</fullName>
    </submittedName>
</protein>
<feature type="coiled-coil region" evidence="1">
    <location>
        <begin position="716"/>
        <end position="769"/>
    </location>
</feature>
<reference evidence="3 4" key="1">
    <citation type="journal article" date="2024" name="Science">
        <title>Giant polyketide synthase enzymes in the biosynthesis of giant marine polyether toxins.</title>
        <authorList>
            <person name="Fallon T.R."/>
            <person name="Shende V.V."/>
            <person name="Wierzbicki I.H."/>
            <person name="Pendleton A.L."/>
            <person name="Watervoot N.F."/>
            <person name="Auber R.P."/>
            <person name="Gonzalez D.J."/>
            <person name="Wisecaver J.H."/>
            <person name="Moore B.S."/>
        </authorList>
    </citation>
    <scope>NUCLEOTIDE SEQUENCE [LARGE SCALE GENOMIC DNA]</scope>
    <source>
        <strain evidence="3 4">12B1</strain>
    </source>
</reference>
<dbReference type="AlphaFoldDB" id="A0AB34J0W5"/>
<evidence type="ECO:0000313" key="4">
    <source>
        <dbReference type="Proteomes" id="UP001515480"/>
    </source>
</evidence>
<sequence>MPPPAERRLLSRDDDGAPTAVESFRHARRMNEQALSELRHPPLPATRGDPFDDCAAPEADESVWAAHGVELASSSGELRVARLEAALETASARSAHASSALREEMRARREAEAAAARVAAEGLRERQLMVGALALAASAMREARDTLELGHAADGGEAVREAVEALCSRGETLSATAAAVGRAIDAPWSRTDESRGGLAERLASALGDATEGWKECVASLGGLRWVTERRESASQLQSRLVAMQALTHRRSICSSSAAPSLRPPPHMQARLEQVEFWYAELQAWCEALDVPETTPTRPVRSGAEGKASTHAARHVASPDSEAKRNRALVRELRLELEAERQREAEGFSKRLELKDQVAQLRAEVKRQAAAAAAARDAQNGASEALRVARAKVEQLQAELDQRQRNERQLQTAASEARKQQSRLQRRAQARRHELRAAHRELELQVFALRTPRARQSYDTPVTAARASEGGTASPPYSPPPILSLAHQSLHPGSRNEKSPAAAAGRAIAIQAIRSNGEAMLRVLSLTCARELAVCDERLATLEKRWSADRAAASAEIKALLAEARLYREGVERAASDEMIKLERHAAQAEKARLLRRTDELSSLVDLLTRKLNQEGEVRTMAILSNQLQGMRPQGAAGGGGPERNASEHKAAGPRVRGEPRWESPSSQLLAQAMEAEAEAQVELLTKAMLAESELAVAAAVHAAKTEGEAAVAAARLEGKKAERAAVREARERAEEAASKAVREAKAEAAAATQAAVAAARKEAEAMAAEAVAKAKAEGAAALAAAVESARAEAKAASIAAIDVAVKEGEAALAAAVRDARAEGEAATAVAVGVARAQAEAAVQAAMAAARQEGEAAAAAAAEAVRVECDAKLAKAVEEVRQEGVKAMVAAVSAARKDAENAVADAIAASKEQAAAELEEAVAWAREEGQREVAAAVEAARAEGDEEIATAVAAVRAECEAAAFAAVGATRLQDAETSKAALRRAREEGDAAMRAAVEAAKAEQEAEVVAAVEQMAAGSPPRGSTPRSTSLSPGEGHASPLRVAPLSASSARSPPSAGSLAARVAAAVEAVKSEAAAEQAAAMAAVMQERDAMVNALSRELKGNEAHVAAAVEAARAAAEAATAIALESARAASESALEAAKAEGAAAVKATREAMQAEASAALAAMERALRLEGEAAMQAGPTPPLAASSHTRRSPAAPHLRLSVSAA</sequence>
<feature type="region of interest" description="Disordered" evidence="2">
    <location>
        <begin position="294"/>
        <end position="324"/>
    </location>
</feature>
<feature type="region of interest" description="Disordered" evidence="2">
    <location>
        <begin position="628"/>
        <end position="666"/>
    </location>
</feature>
<feature type="region of interest" description="Disordered" evidence="2">
    <location>
        <begin position="456"/>
        <end position="500"/>
    </location>
</feature>
<comment type="caution">
    <text evidence="3">The sequence shown here is derived from an EMBL/GenBank/DDBJ whole genome shotgun (WGS) entry which is preliminary data.</text>
</comment>
<gene>
    <name evidence="3" type="ORF">AB1Y20_006123</name>
</gene>
<dbReference type="EMBL" id="JBGBPQ010000014">
    <property type="protein sequence ID" value="KAL1511318.1"/>
    <property type="molecule type" value="Genomic_DNA"/>
</dbReference>